<dbReference type="EMBL" id="JH109153">
    <property type="protein sequence ID" value="EGW20032.1"/>
    <property type="molecule type" value="Genomic_DNA"/>
</dbReference>
<evidence type="ECO:0000256" key="2">
    <source>
        <dbReference type="SAM" id="Coils"/>
    </source>
</evidence>
<dbReference type="Gene3D" id="3.40.50.2300">
    <property type="match status" value="1"/>
</dbReference>
<dbReference type="InterPro" id="IPR011006">
    <property type="entry name" value="CheY-like_superfamily"/>
</dbReference>
<gene>
    <name evidence="5" type="ORF">Mettu_3157</name>
</gene>
<feature type="coiled-coil region" evidence="2">
    <location>
        <begin position="146"/>
        <end position="188"/>
    </location>
</feature>
<keyword evidence="1" id="KW-0597">Phosphoprotein</keyword>
<evidence type="ECO:0000313" key="5">
    <source>
        <dbReference type="EMBL" id="EGW20032.1"/>
    </source>
</evidence>
<keyword evidence="6" id="KW-1185">Reference proteome</keyword>
<dbReference type="OrthoDB" id="9802066at2"/>
<dbReference type="eggNOG" id="COG3437">
    <property type="taxonomic scope" value="Bacteria"/>
</dbReference>
<dbReference type="SUPFAM" id="SSF109604">
    <property type="entry name" value="HD-domain/PDEase-like"/>
    <property type="match status" value="1"/>
</dbReference>
<dbReference type="PROSITE" id="PS50110">
    <property type="entry name" value="RESPONSE_REGULATORY"/>
    <property type="match status" value="1"/>
</dbReference>
<dbReference type="Gene3D" id="1.10.3210.10">
    <property type="entry name" value="Hypothetical protein af1432"/>
    <property type="match status" value="1"/>
</dbReference>
<dbReference type="PANTHER" id="PTHR45228">
    <property type="entry name" value="CYCLIC DI-GMP PHOSPHODIESTERASE TM_0186-RELATED"/>
    <property type="match status" value="1"/>
</dbReference>
<protein>
    <submittedName>
        <fullName evidence="5">Response regulator receiver protein</fullName>
    </submittedName>
</protein>
<dbReference type="RefSeq" id="WP_006892275.1">
    <property type="nucleotide sequence ID" value="NZ_JH109153.1"/>
</dbReference>
<dbReference type="SMART" id="SM00448">
    <property type="entry name" value="REC"/>
    <property type="match status" value="1"/>
</dbReference>
<evidence type="ECO:0000256" key="1">
    <source>
        <dbReference type="PROSITE-ProRule" id="PRU00169"/>
    </source>
</evidence>
<reference evidence="5 6" key="1">
    <citation type="submission" date="2011-06" db="EMBL/GenBank/DDBJ databases">
        <title>Genomic sequence of Methylobacter tundripaludum SV96.</title>
        <authorList>
            <consortium name="US DOE Joint Genome Institute"/>
            <person name="Lucas S."/>
            <person name="Han J."/>
            <person name="Lapidus A."/>
            <person name="Cheng J.-F."/>
            <person name="Goodwin L."/>
            <person name="Pitluck S."/>
            <person name="Held B."/>
            <person name="Detter J.C."/>
            <person name="Han C."/>
            <person name="Tapia R."/>
            <person name="Land M."/>
            <person name="Hauser L."/>
            <person name="Kyrpides N."/>
            <person name="Ivanova N."/>
            <person name="Ovchinnikova G."/>
            <person name="Pagani I."/>
            <person name="Klotz M.G."/>
            <person name="Dispirito A.A."/>
            <person name="Murrell J.C."/>
            <person name="Dunfield P."/>
            <person name="Kalyuzhnaya M.G."/>
            <person name="Svenning M."/>
            <person name="Trotsenko Y.A."/>
            <person name="Stein L.Y."/>
            <person name="Woyke T."/>
        </authorList>
    </citation>
    <scope>NUCLEOTIDE SEQUENCE [LARGE SCALE GENOMIC DNA]</scope>
    <source>
        <strain evidence="6">ATCC BAA-1195 / DSM 17260 / SV96</strain>
    </source>
</reference>
<dbReference type="CDD" id="cd17569">
    <property type="entry name" value="REC_HupR-like"/>
    <property type="match status" value="1"/>
</dbReference>
<dbReference type="PROSITE" id="PS51832">
    <property type="entry name" value="HD_GYP"/>
    <property type="match status" value="1"/>
</dbReference>
<evidence type="ECO:0000259" key="4">
    <source>
        <dbReference type="PROSITE" id="PS51832"/>
    </source>
</evidence>
<dbReference type="InterPro" id="IPR001789">
    <property type="entry name" value="Sig_transdc_resp-reg_receiver"/>
</dbReference>
<name>G3IYB0_METTV</name>
<proteinExistence type="predicted"/>
<dbReference type="InterPro" id="IPR052020">
    <property type="entry name" value="Cyclic_di-GMP/3'3'-cGAMP_PDE"/>
</dbReference>
<dbReference type="AlphaFoldDB" id="G3IYB0"/>
<feature type="domain" description="Response regulatory" evidence="3">
    <location>
        <begin position="15"/>
        <end position="130"/>
    </location>
</feature>
<dbReference type="SUPFAM" id="SSF52172">
    <property type="entry name" value="CheY-like"/>
    <property type="match status" value="1"/>
</dbReference>
<dbReference type="HOGENOM" id="CLU_000445_92_10_6"/>
<keyword evidence="2" id="KW-0175">Coiled coil</keyword>
<feature type="modified residue" description="4-aspartylphosphate" evidence="1">
    <location>
        <position position="64"/>
    </location>
</feature>
<dbReference type="Pfam" id="PF00072">
    <property type="entry name" value="Response_reg"/>
    <property type="match status" value="1"/>
</dbReference>
<dbReference type="InterPro" id="IPR037522">
    <property type="entry name" value="HD_GYP_dom"/>
</dbReference>
<dbReference type="Proteomes" id="UP000004664">
    <property type="component" value="Unassembled WGS sequence"/>
</dbReference>
<dbReference type="GO" id="GO:0000160">
    <property type="term" value="P:phosphorelay signal transduction system"/>
    <property type="evidence" value="ECO:0007669"/>
    <property type="project" value="InterPro"/>
</dbReference>
<evidence type="ECO:0000259" key="3">
    <source>
        <dbReference type="PROSITE" id="PS50110"/>
    </source>
</evidence>
<feature type="domain" description="HD-GYP" evidence="4">
    <location>
        <begin position="185"/>
        <end position="381"/>
    </location>
</feature>
<accession>G3IYB0</accession>
<dbReference type="PANTHER" id="PTHR45228:SF8">
    <property type="entry name" value="TWO-COMPONENT RESPONSE REGULATOR-RELATED"/>
    <property type="match status" value="1"/>
</dbReference>
<organism evidence="5 6">
    <name type="scientific">Methylobacter tundripaludum (strain ATCC BAA-1195 / DSM 17260 / SV96)</name>
    <dbReference type="NCBI Taxonomy" id="697282"/>
    <lineage>
        <taxon>Bacteria</taxon>
        <taxon>Pseudomonadati</taxon>
        <taxon>Pseudomonadota</taxon>
        <taxon>Gammaproteobacteria</taxon>
        <taxon>Methylococcales</taxon>
        <taxon>Methylococcaceae</taxon>
        <taxon>Methylobacter</taxon>
    </lineage>
</organism>
<dbReference type="Pfam" id="PF13487">
    <property type="entry name" value="HD_5"/>
    <property type="match status" value="1"/>
</dbReference>
<evidence type="ECO:0000313" key="6">
    <source>
        <dbReference type="Proteomes" id="UP000004664"/>
    </source>
</evidence>
<dbReference type="STRING" id="697282.Mettu_3157"/>
<sequence length="466" mass="53225">MLIAPASDAPDKSAAILFVDDEANVLKALRRLFHNEPYTAYFASSGAEGLEILRQNAVDLIISDMRMPEMSGAEFLAQVFMQWPETIRILLTGYADFQSTIDAVNKGRIYNYCNKPWNDEELKLLVRNALEQKHLREERDRLSGIVLQQNTELKELNEHLEEKVEQRTEQLKNTMQHLDRANNNLKKQYIDSIKAFSRIIEMRPGIKSGQSKYIAEKSLLVARKLDMNTEEKQNIFYAGLLIQIGKMSLQDSLLAEPYYSIPLIDIRRYLKHAVEGEALLKGLTQLKGASILIRHQYERYDGSGFPDGLAKQKIPLGSRILNVVGDYIAYLEGSMTGEAMSVSATINQLMSRKESYYDPDVIDTFIKVLKEDTSIEEDVVVEPPTVKKSWKNSKLFNGSQNTTVERPVMEISWMQLKPGMEVESVHFENKPYIKNCIIDQKIINNINSLRENTGKNPVIKIRMGKK</sequence>